<dbReference type="Proteomes" id="UP000332515">
    <property type="component" value="Unassembled WGS sequence"/>
</dbReference>
<comment type="caution">
    <text evidence="1">The sequence shown here is derived from an EMBL/GenBank/DDBJ whole genome shotgun (WGS) entry which is preliminary data.</text>
</comment>
<dbReference type="RefSeq" id="WP_153488308.1">
    <property type="nucleotide sequence ID" value="NZ_VWNA01000002.1"/>
</dbReference>
<dbReference type="SUPFAM" id="SSF52768">
    <property type="entry name" value="Arginase/deacetylase"/>
    <property type="match status" value="1"/>
</dbReference>
<name>A0A6A7YA62_9HYPH</name>
<dbReference type="InterPro" id="IPR023696">
    <property type="entry name" value="Ureohydrolase_dom_sf"/>
</dbReference>
<evidence type="ECO:0008006" key="3">
    <source>
        <dbReference type="Google" id="ProtNLM"/>
    </source>
</evidence>
<sequence>MGFLDDLSRRIPTHDVWITLDKDVFAPADAVTNWDQGEMRLAHAAALIRTVASRHAVVGVDVCGDYSPPRFTDPWRRTLAFLDRSCRPPVTRPHHGLNADTNARLLRLFDEVLA</sequence>
<proteinExistence type="predicted"/>
<organism evidence="1 2">
    <name type="scientific">Segnochrobactrum spirostomi</name>
    <dbReference type="NCBI Taxonomy" id="2608987"/>
    <lineage>
        <taxon>Bacteria</taxon>
        <taxon>Pseudomonadati</taxon>
        <taxon>Pseudomonadota</taxon>
        <taxon>Alphaproteobacteria</taxon>
        <taxon>Hyphomicrobiales</taxon>
        <taxon>Segnochrobactraceae</taxon>
        <taxon>Segnochrobactrum</taxon>
    </lineage>
</organism>
<keyword evidence="2" id="KW-1185">Reference proteome</keyword>
<dbReference type="EMBL" id="VWNA01000002">
    <property type="protein sequence ID" value="MQT14851.1"/>
    <property type="molecule type" value="Genomic_DNA"/>
</dbReference>
<dbReference type="Gene3D" id="3.40.800.10">
    <property type="entry name" value="Ureohydrolase domain"/>
    <property type="match status" value="1"/>
</dbReference>
<evidence type="ECO:0000313" key="1">
    <source>
        <dbReference type="EMBL" id="MQT14851.1"/>
    </source>
</evidence>
<evidence type="ECO:0000313" key="2">
    <source>
        <dbReference type="Proteomes" id="UP000332515"/>
    </source>
</evidence>
<reference evidence="1 2" key="1">
    <citation type="submission" date="2019-09" db="EMBL/GenBank/DDBJ databases">
        <title>Segnochrobactrum spirostomi gen. nov., sp. nov., isolated from the ciliate Spirostomum cf. yagiui and description of a novel family, Segnochrobactraceae fam. nov. within the order Rhizobiales of the class Alphaproteobacteria.</title>
        <authorList>
            <person name="Akter S."/>
            <person name="Shazib S.U.A."/>
            <person name="Shin M.K."/>
        </authorList>
    </citation>
    <scope>NUCLEOTIDE SEQUENCE [LARGE SCALE GENOMIC DNA]</scope>
    <source>
        <strain evidence="1 2">Sp-1</strain>
    </source>
</reference>
<protein>
    <recommendedName>
        <fullName evidence="3">Arginase family protein</fullName>
    </recommendedName>
</protein>
<gene>
    <name evidence="1" type="ORF">F0357_19760</name>
</gene>
<accession>A0A6A7YA62</accession>
<dbReference type="AlphaFoldDB" id="A0A6A7YA62"/>